<dbReference type="Proteomes" id="UP000271937">
    <property type="component" value="Unassembled WGS sequence"/>
</dbReference>
<keyword evidence="6" id="KW-0732">Signal</keyword>
<dbReference type="SUPFAM" id="SSF49464">
    <property type="entry name" value="Carboxypeptidase regulatory domain-like"/>
    <property type="match status" value="1"/>
</dbReference>
<dbReference type="PROSITE" id="PS51123">
    <property type="entry name" value="OMPA_2"/>
    <property type="match status" value="1"/>
</dbReference>
<reference evidence="8 9" key="1">
    <citation type="submission" date="2018-11" db="EMBL/GenBank/DDBJ databases">
        <title>Flavobacterium sp. nov., YIM 102600 draft genome.</title>
        <authorList>
            <person name="Li G."/>
            <person name="Jiang Y."/>
        </authorList>
    </citation>
    <scope>NUCLEOTIDE SEQUENCE [LARGE SCALE GENOMIC DNA]</scope>
    <source>
        <strain evidence="8 9">YIM 102600</strain>
    </source>
</reference>
<feature type="signal peptide" evidence="6">
    <location>
        <begin position="1"/>
        <end position="19"/>
    </location>
</feature>
<keyword evidence="9" id="KW-1185">Reference proteome</keyword>
<evidence type="ECO:0000256" key="6">
    <source>
        <dbReference type="SAM" id="SignalP"/>
    </source>
</evidence>
<comment type="caution">
    <text evidence="8">The sequence shown here is derived from an EMBL/GenBank/DDBJ whole genome shotgun (WGS) entry which is preliminary data.</text>
</comment>
<protein>
    <submittedName>
        <fullName evidence="8">Flagellar motor protein MotB</fullName>
    </submittedName>
</protein>
<dbReference type="InterPro" id="IPR011990">
    <property type="entry name" value="TPR-like_helical_dom_sf"/>
</dbReference>
<dbReference type="InterPro" id="IPR008969">
    <property type="entry name" value="CarboxyPept-like_regulatory"/>
</dbReference>
<evidence type="ECO:0000256" key="3">
    <source>
        <dbReference type="ARBA" id="ARBA00023237"/>
    </source>
</evidence>
<dbReference type="EMBL" id="RQVR01000002">
    <property type="protein sequence ID" value="RRJ93750.1"/>
    <property type="molecule type" value="Genomic_DNA"/>
</dbReference>
<evidence type="ECO:0000259" key="7">
    <source>
        <dbReference type="PROSITE" id="PS51123"/>
    </source>
</evidence>
<dbReference type="InterPro" id="IPR050330">
    <property type="entry name" value="Bact_OuterMem_StrucFunc"/>
</dbReference>
<dbReference type="AlphaFoldDB" id="A0A3P3WF76"/>
<keyword evidence="8" id="KW-0282">Flagellum</keyword>
<keyword evidence="8" id="KW-0969">Cilium</keyword>
<keyword evidence="5" id="KW-0175">Coiled coil</keyword>
<dbReference type="InterPro" id="IPR011042">
    <property type="entry name" value="6-blade_b-propeller_TolB-like"/>
</dbReference>
<dbReference type="Gene3D" id="1.25.40.10">
    <property type="entry name" value="Tetratricopeptide repeat domain"/>
    <property type="match status" value="1"/>
</dbReference>
<evidence type="ECO:0000256" key="4">
    <source>
        <dbReference type="PROSITE-ProRule" id="PRU00473"/>
    </source>
</evidence>
<dbReference type="Gene3D" id="2.120.10.30">
    <property type="entry name" value="TolB, C-terminal domain"/>
    <property type="match status" value="1"/>
</dbReference>
<accession>A0A3P3WF76</accession>
<dbReference type="OrthoDB" id="9809364at2"/>
<evidence type="ECO:0000256" key="1">
    <source>
        <dbReference type="ARBA" id="ARBA00004442"/>
    </source>
</evidence>
<dbReference type="RefSeq" id="WP_125011529.1">
    <property type="nucleotide sequence ID" value="NZ_RQVR01000002.1"/>
</dbReference>
<keyword evidence="3" id="KW-0998">Cell outer membrane</keyword>
<evidence type="ECO:0000256" key="2">
    <source>
        <dbReference type="ARBA" id="ARBA00023136"/>
    </source>
</evidence>
<comment type="subcellular location">
    <subcellularLocation>
        <location evidence="1">Cell outer membrane</location>
    </subcellularLocation>
</comment>
<dbReference type="SUPFAM" id="SSF82171">
    <property type="entry name" value="DPP6 N-terminal domain-like"/>
    <property type="match status" value="1"/>
</dbReference>
<evidence type="ECO:0000313" key="9">
    <source>
        <dbReference type="Proteomes" id="UP000271937"/>
    </source>
</evidence>
<dbReference type="Pfam" id="PF07676">
    <property type="entry name" value="PD40"/>
    <property type="match status" value="3"/>
</dbReference>
<dbReference type="GO" id="GO:0009279">
    <property type="term" value="C:cell outer membrane"/>
    <property type="evidence" value="ECO:0007669"/>
    <property type="project" value="UniProtKB-SubCell"/>
</dbReference>
<organism evidence="8 9">
    <name type="scientific">Flavobacterium macacae</name>
    <dbReference type="NCBI Taxonomy" id="2488993"/>
    <lineage>
        <taxon>Bacteria</taxon>
        <taxon>Pseudomonadati</taxon>
        <taxon>Bacteroidota</taxon>
        <taxon>Flavobacteriia</taxon>
        <taxon>Flavobacteriales</taxon>
        <taxon>Flavobacteriaceae</taxon>
        <taxon>Flavobacterium</taxon>
    </lineage>
</organism>
<dbReference type="InterPro" id="IPR036737">
    <property type="entry name" value="OmpA-like_sf"/>
</dbReference>
<evidence type="ECO:0000256" key="5">
    <source>
        <dbReference type="SAM" id="Coils"/>
    </source>
</evidence>
<proteinExistence type="predicted"/>
<dbReference type="PRINTS" id="PR01021">
    <property type="entry name" value="OMPADOMAIN"/>
</dbReference>
<feature type="chain" id="PRO_5018017016" evidence="6">
    <location>
        <begin position="20"/>
        <end position="704"/>
    </location>
</feature>
<feature type="coiled-coil region" evidence="5">
    <location>
        <begin position="513"/>
        <end position="565"/>
    </location>
</feature>
<dbReference type="SUPFAM" id="SSF48452">
    <property type="entry name" value="TPR-like"/>
    <property type="match status" value="1"/>
</dbReference>
<dbReference type="PANTHER" id="PTHR30329">
    <property type="entry name" value="STATOR ELEMENT OF FLAGELLAR MOTOR COMPLEX"/>
    <property type="match status" value="1"/>
</dbReference>
<dbReference type="CDD" id="cd07185">
    <property type="entry name" value="OmpA_C-like"/>
    <property type="match status" value="1"/>
</dbReference>
<dbReference type="SUPFAM" id="SSF103088">
    <property type="entry name" value="OmpA-like"/>
    <property type="match status" value="1"/>
</dbReference>
<dbReference type="Pfam" id="PF13620">
    <property type="entry name" value="CarboxypepD_reg"/>
    <property type="match status" value="1"/>
</dbReference>
<feature type="domain" description="OmpA-like" evidence="7">
    <location>
        <begin position="583"/>
        <end position="704"/>
    </location>
</feature>
<dbReference type="PANTHER" id="PTHR30329:SF21">
    <property type="entry name" value="LIPOPROTEIN YIAD-RELATED"/>
    <property type="match status" value="1"/>
</dbReference>
<gene>
    <name evidence="8" type="ORF">EG849_02615</name>
</gene>
<dbReference type="Gene3D" id="2.60.40.1120">
    <property type="entry name" value="Carboxypeptidase-like, regulatory domain"/>
    <property type="match status" value="1"/>
</dbReference>
<dbReference type="Pfam" id="PF00691">
    <property type="entry name" value="OmpA"/>
    <property type="match status" value="1"/>
</dbReference>
<dbReference type="InterPro" id="IPR006664">
    <property type="entry name" value="OMP_bac"/>
</dbReference>
<dbReference type="Gene3D" id="3.30.1330.60">
    <property type="entry name" value="OmpA-like domain"/>
    <property type="match status" value="1"/>
</dbReference>
<keyword evidence="8" id="KW-0966">Cell projection</keyword>
<name>A0A3P3WF76_9FLAO</name>
<dbReference type="InterPro" id="IPR011659">
    <property type="entry name" value="WD40"/>
</dbReference>
<evidence type="ECO:0000313" key="8">
    <source>
        <dbReference type="EMBL" id="RRJ93750.1"/>
    </source>
</evidence>
<keyword evidence="2 4" id="KW-0472">Membrane</keyword>
<dbReference type="InterPro" id="IPR006665">
    <property type="entry name" value="OmpA-like"/>
</dbReference>
<sequence length="704" mass="80280">MKRIILLIALVFSASLCVAQSQDLSRANAYFDRTFYSDAIPLYENVIKEERSFEIVKNLADAYYFTNDLKNAERWYRFLVKNYPNKIDEKYFFRYSHALKASGNYEEANVVLRNQMILSEKELADFDKEIVVLENIASIGNRFDIKNLPINTEKSDFGAVQFGNKLIFASPTNDSKKYKWNNENYLDLHAVSSVDFSKSEAITVAFSKVINTQMHESNAVFTKDGKKMYFTRNNYVDGIKGKDKNKVSHLQIFSADFENGEWTNVKSLPFNSDAFSTEHPALSADEQTLYFASDMPGSIGSFDIFSVKINGGSFGKSVNLGPTINTKHKEQFPFVSKDGKLYYSSNGKMGFGSLDVFVSELKKGQFSEAVNVGFPVNSGYDDFAYSMDSDTGIGYLSSNRPGGKGNDDIYQITETKPLIVQDCQQLISGIITDETTKLPLENAVVILQDVTKTEIQKITTSSDGKFSFTGGCEKAYLVFASKEKYTENSRALKLNKERNKTNDASMALKSFEEIKKEETIALLEKKKEEEKAKVYEKQIAETKKKEDAKKAILKKKEDAKIAETKKKERIENLLATEKDVVKDKDRLVIKTEPIYFDYDLWYIRKESKPILNKVIDLMKRYPEMIVEIGSHTDVRGNNRYNLDLSEKRAKSTREYFIENGIPKNRISSRGYGETVQIVKCIPEEACNEEQHELNRRSEFVIKSI</sequence>